<keyword evidence="2" id="KW-1185">Reference proteome</keyword>
<comment type="caution">
    <text evidence="1">The sequence shown here is derived from an EMBL/GenBank/DDBJ whole genome shotgun (WGS) entry which is preliminary data.</text>
</comment>
<dbReference type="EMBL" id="CM042024">
    <property type="protein sequence ID" value="KAI3810390.1"/>
    <property type="molecule type" value="Genomic_DNA"/>
</dbReference>
<dbReference type="Proteomes" id="UP001056120">
    <property type="component" value="Linkage Group LG07"/>
</dbReference>
<accession>A0ACB9IQV6</accession>
<sequence length="137" mass="15241">MSSVEPRSSLTWSFKPYLQAGICSAMADPADIPLAPGEKPTTTQTTTVVTGANPYLIDMSLVESPIMVEVSELDTCEAHHQSEGEPSITLDFLRKNRERLKAQLDELERIEELSGVQTRLTYESPPKMPQARQPERP</sequence>
<proteinExistence type="predicted"/>
<reference evidence="1 2" key="2">
    <citation type="journal article" date="2022" name="Mol. Ecol. Resour.">
        <title>The genomes of chicory, endive, great burdock and yacon provide insights into Asteraceae paleo-polyploidization history and plant inulin production.</title>
        <authorList>
            <person name="Fan W."/>
            <person name="Wang S."/>
            <person name="Wang H."/>
            <person name="Wang A."/>
            <person name="Jiang F."/>
            <person name="Liu H."/>
            <person name="Zhao H."/>
            <person name="Xu D."/>
            <person name="Zhang Y."/>
        </authorList>
    </citation>
    <scope>NUCLEOTIDE SEQUENCE [LARGE SCALE GENOMIC DNA]</scope>
    <source>
        <strain evidence="2">cv. Yunnan</strain>
        <tissue evidence="1">Leaves</tissue>
    </source>
</reference>
<evidence type="ECO:0000313" key="1">
    <source>
        <dbReference type="EMBL" id="KAI3810390.1"/>
    </source>
</evidence>
<gene>
    <name evidence="1" type="ORF">L1987_20002</name>
</gene>
<protein>
    <submittedName>
        <fullName evidence="1">Uncharacterized protein</fullName>
    </submittedName>
</protein>
<evidence type="ECO:0000313" key="2">
    <source>
        <dbReference type="Proteomes" id="UP001056120"/>
    </source>
</evidence>
<name>A0ACB9IQV6_9ASTR</name>
<reference evidence="2" key="1">
    <citation type="journal article" date="2022" name="Mol. Ecol. Resour.">
        <title>The genomes of chicory, endive, great burdock and yacon provide insights into Asteraceae palaeo-polyploidization history and plant inulin production.</title>
        <authorList>
            <person name="Fan W."/>
            <person name="Wang S."/>
            <person name="Wang H."/>
            <person name="Wang A."/>
            <person name="Jiang F."/>
            <person name="Liu H."/>
            <person name="Zhao H."/>
            <person name="Xu D."/>
            <person name="Zhang Y."/>
        </authorList>
    </citation>
    <scope>NUCLEOTIDE SEQUENCE [LARGE SCALE GENOMIC DNA]</scope>
    <source>
        <strain evidence="2">cv. Yunnan</strain>
    </source>
</reference>
<organism evidence="1 2">
    <name type="scientific">Smallanthus sonchifolius</name>
    <dbReference type="NCBI Taxonomy" id="185202"/>
    <lineage>
        <taxon>Eukaryota</taxon>
        <taxon>Viridiplantae</taxon>
        <taxon>Streptophyta</taxon>
        <taxon>Embryophyta</taxon>
        <taxon>Tracheophyta</taxon>
        <taxon>Spermatophyta</taxon>
        <taxon>Magnoliopsida</taxon>
        <taxon>eudicotyledons</taxon>
        <taxon>Gunneridae</taxon>
        <taxon>Pentapetalae</taxon>
        <taxon>asterids</taxon>
        <taxon>campanulids</taxon>
        <taxon>Asterales</taxon>
        <taxon>Asteraceae</taxon>
        <taxon>Asteroideae</taxon>
        <taxon>Heliantheae alliance</taxon>
        <taxon>Millerieae</taxon>
        <taxon>Smallanthus</taxon>
    </lineage>
</organism>